<evidence type="ECO:0000313" key="6">
    <source>
        <dbReference type="Proteomes" id="UP001596270"/>
    </source>
</evidence>
<gene>
    <name evidence="5" type="ORF">ACFQND_03000</name>
</gene>
<comment type="subcellular location">
    <subcellularLocation>
        <location evidence="1">Cell outer membrane</location>
    </subcellularLocation>
</comment>
<keyword evidence="2 3" id="KW-0732">Signal</keyword>
<dbReference type="Gene3D" id="2.40.160.20">
    <property type="match status" value="1"/>
</dbReference>
<proteinExistence type="predicted"/>
<name>A0ABW1TSI9_9BURK</name>
<feature type="chain" id="PRO_5045653820" evidence="3">
    <location>
        <begin position="29"/>
        <end position="221"/>
    </location>
</feature>
<feature type="signal peptide" evidence="3">
    <location>
        <begin position="1"/>
        <end position="28"/>
    </location>
</feature>
<evidence type="ECO:0000256" key="2">
    <source>
        <dbReference type="ARBA" id="ARBA00022729"/>
    </source>
</evidence>
<keyword evidence="6" id="KW-1185">Reference proteome</keyword>
<dbReference type="Pfam" id="PF13505">
    <property type="entry name" value="OMP_b-brl"/>
    <property type="match status" value="1"/>
</dbReference>
<evidence type="ECO:0000256" key="1">
    <source>
        <dbReference type="ARBA" id="ARBA00004442"/>
    </source>
</evidence>
<reference evidence="6" key="1">
    <citation type="journal article" date="2019" name="Int. J. Syst. Evol. Microbiol.">
        <title>The Global Catalogue of Microorganisms (GCM) 10K type strain sequencing project: providing services to taxonomists for standard genome sequencing and annotation.</title>
        <authorList>
            <consortium name="The Broad Institute Genomics Platform"/>
            <consortium name="The Broad Institute Genome Sequencing Center for Infectious Disease"/>
            <person name="Wu L."/>
            <person name="Ma J."/>
        </authorList>
    </citation>
    <scope>NUCLEOTIDE SEQUENCE [LARGE SCALE GENOMIC DNA]</scope>
    <source>
        <strain evidence="6">CCUG 39402</strain>
    </source>
</reference>
<evidence type="ECO:0000259" key="4">
    <source>
        <dbReference type="Pfam" id="PF13505"/>
    </source>
</evidence>
<dbReference type="SUPFAM" id="SSF56925">
    <property type="entry name" value="OMPA-like"/>
    <property type="match status" value="1"/>
</dbReference>
<dbReference type="Proteomes" id="UP001596270">
    <property type="component" value="Unassembled WGS sequence"/>
</dbReference>
<comment type="caution">
    <text evidence="5">The sequence shown here is derived from an EMBL/GenBank/DDBJ whole genome shotgun (WGS) entry which is preliminary data.</text>
</comment>
<feature type="domain" description="Outer membrane protein beta-barrel" evidence="4">
    <location>
        <begin position="19"/>
        <end position="220"/>
    </location>
</feature>
<accession>A0ABW1TSI9</accession>
<sequence>MKLNSRWVWLPALLTSVGAGLAAPAAFAADPASDLYIGASVSSKSASSLGGGIDTALANQGLGSSTSVGNSSTNPGLRLGYRINPNFAVEATYDRAGVMNLQSSIASPAADTASGSWKANGIGLHALGILPIDSKWSVYGRLGVEQWHTTLNLASNAGGATSVSNTSSNTSLAVGAGTAYALTPNLDVTAELVRYNRVGDPASTGRVGLSDFNIGLRYHFL</sequence>
<organism evidence="5 6">
    <name type="scientific">Polaromonas aquatica</name>
    <dbReference type="NCBI Taxonomy" id="332657"/>
    <lineage>
        <taxon>Bacteria</taxon>
        <taxon>Pseudomonadati</taxon>
        <taxon>Pseudomonadota</taxon>
        <taxon>Betaproteobacteria</taxon>
        <taxon>Burkholderiales</taxon>
        <taxon>Comamonadaceae</taxon>
        <taxon>Polaromonas</taxon>
    </lineage>
</organism>
<dbReference type="EMBL" id="JBHSRS010000005">
    <property type="protein sequence ID" value="MFC6280197.1"/>
    <property type="molecule type" value="Genomic_DNA"/>
</dbReference>
<dbReference type="InterPro" id="IPR011250">
    <property type="entry name" value="OMP/PagP_B-barrel"/>
</dbReference>
<evidence type="ECO:0000256" key="3">
    <source>
        <dbReference type="SAM" id="SignalP"/>
    </source>
</evidence>
<evidence type="ECO:0000313" key="5">
    <source>
        <dbReference type="EMBL" id="MFC6280197.1"/>
    </source>
</evidence>
<dbReference type="InterPro" id="IPR027385">
    <property type="entry name" value="Beta-barrel_OMP"/>
</dbReference>
<protein>
    <submittedName>
        <fullName evidence="5">Outer membrane beta-barrel protein</fullName>
    </submittedName>
</protein>